<evidence type="ECO:0000313" key="1">
    <source>
        <dbReference type="EMBL" id="TEB06944.1"/>
    </source>
</evidence>
<reference evidence="1 2" key="1">
    <citation type="journal article" date="2018" name="Environ. Microbiol.">
        <title>Novel energy conservation strategies and behaviour of Pelotomaculum schinkii driving syntrophic propionate catabolism.</title>
        <authorList>
            <person name="Hidalgo-Ahumada C.A.P."/>
            <person name="Nobu M.K."/>
            <person name="Narihiro T."/>
            <person name="Tamaki H."/>
            <person name="Liu W.T."/>
            <person name="Kamagata Y."/>
            <person name="Stams A.J.M."/>
            <person name="Imachi H."/>
            <person name="Sousa D.Z."/>
        </authorList>
    </citation>
    <scope>NUCLEOTIDE SEQUENCE [LARGE SCALE GENOMIC DNA]</scope>
    <source>
        <strain evidence="1 2">HH</strain>
    </source>
</reference>
<dbReference type="Pfam" id="PF11155">
    <property type="entry name" value="DUF2935"/>
    <property type="match status" value="2"/>
</dbReference>
<name>A0A4Y7RD77_9FIRM</name>
<dbReference type="Gene3D" id="1.20.1260.120">
    <property type="entry name" value="Protein of unknown function DUF2935"/>
    <property type="match status" value="1"/>
</dbReference>
<evidence type="ECO:0000313" key="2">
    <source>
        <dbReference type="Proteomes" id="UP000298324"/>
    </source>
</evidence>
<keyword evidence="2" id="KW-1185">Reference proteome</keyword>
<dbReference type="InterPro" id="IPR021328">
    <property type="entry name" value="CotB-like"/>
</dbReference>
<proteinExistence type="predicted"/>
<dbReference type="Proteomes" id="UP000298324">
    <property type="component" value="Unassembled WGS sequence"/>
</dbReference>
<gene>
    <name evidence="1" type="ORF">Psch_00478</name>
</gene>
<comment type="caution">
    <text evidence="1">The sequence shown here is derived from an EMBL/GenBank/DDBJ whole genome shotgun (WGS) entry which is preliminary data.</text>
</comment>
<dbReference type="EMBL" id="QFGA01000001">
    <property type="protein sequence ID" value="TEB06944.1"/>
    <property type="molecule type" value="Genomic_DNA"/>
</dbReference>
<accession>A0A4Y7RD77</accession>
<dbReference type="SUPFAM" id="SSF158430">
    <property type="entry name" value="Bacillus cereus metalloprotein-like"/>
    <property type="match status" value="2"/>
</dbReference>
<evidence type="ECO:0008006" key="3">
    <source>
        <dbReference type="Google" id="ProtNLM"/>
    </source>
</evidence>
<sequence>MLSNEEFVIQSLDIHLFFLRIMKEHAFFLEGGFTPVNSDLARQADTFKKKYEALLTEAVTLTGGCISPGVASSGEVVTDFTLNAERATEFYTGISIDTNITRAELSLTKRVTQLNLQTLVQRVADLNQRAIAVTQSLINFKTIVLDSILACKMFTFNYPLLIDHIRREAILFVELLTRLQNRVMVDIIGFAVEQESFWNRIMAEHAKFIRGLLDPTEEVLFQTANNFGKEFDLLTAEAMALHSQINLFPQVTQKSLKETIGIRDFKRQGTEGILACRIRSIILPLLADHTLREANHYLRLLRIFSMSA</sequence>
<dbReference type="AlphaFoldDB" id="A0A4Y7RD77"/>
<protein>
    <recommendedName>
        <fullName evidence="3">DUF2935 domain-containing protein</fullName>
    </recommendedName>
</protein>
<dbReference type="RefSeq" id="WP_134217491.1">
    <property type="nucleotide sequence ID" value="NZ_QFGA01000001.1"/>
</dbReference>
<organism evidence="1 2">
    <name type="scientific">Pelotomaculum schinkii</name>
    <dbReference type="NCBI Taxonomy" id="78350"/>
    <lineage>
        <taxon>Bacteria</taxon>
        <taxon>Bacillati</taxon>
        <taxon>Bacillota</taxon>
        <taxon>Clostridia</taxon>
        <taxon>Eubacteriales</taxon>
        <taxon>Desulfotomaculaceae</taxon>
        <taxon>Pelotomaculum</taxon>
    </lineage>
</organism>